<dbReference type="EMBL" id="CP015852">
    <property type="protein sequence ID" value="ANH98102.1"/>
    <property type="molecule type" value="Genomic_DNA"/>
</dbReference>
<proteinExistence type="predicted"/>
<evidence type="ECO:0000313" key="2">
    <source>
        <dbReference type="Proteomes" id="UP000078142"/>
    </source>
</evidence>
<dbReference type="Pfam" id="PF12889">
    <property type="entry name" value="DUF3829"/>
    <property type="match status" value="1"/>
</dbReference>
<gene>
    <name evidence="1" type="ORF">A8L59_12030</name>
</gene>
<protein>
    <recommendedName>
        <fullName evidence="3">DUF3829 domain-containing protein</fullName>
    </recommendedName>
</protein>
<evidence type="ECO:0008006" key="3">
    <source>
        <dbReference type="Google" id="ProtNLM"/>
    </source>
</evidence>
<name>A0AAC9BT85_9PSED</name>
<dbReference type="InterPro" id="IPR024291">
    <property type="entry name" value="DUF3829"/>
</dbReference>
<sequence length="334" mass="37923">MNTKLLVPIGLVFGVVIMGLTGASRPFSQLDLWLDQRDAPVTAQANALSPLIACVNRVDVQWRVAYDLYKTPQAPRQITEQWLRSLSDFEDSDARNVRDIQRDLCSGRLTEKLELLAYQPELAQTANAYVRALDQVAMTIPSGRFDRGASFVTGTQNAAALIVENVFIPPVADSYNNASIALRESLLPLDAAQRPEQLKRLEERVGKDIHWYLLAYMMQARETIDVLDAAMKNRTLTPQLLADTTAKLQQAWDRREPFLLAQTDGSFQTRTDAARDLWLYIGKPSTRYLQALNTLHKDWQEHAPPQRLSDDFYAVSRSYDGLLSYYNRRARAEF</sequence>
<dbReference type="AlphaFoldDB" id="A0AAC9BT85"/>
<accession>A0AAC9BT85</accession>
<organism evidence="1 2">
    <name type="scientific">Pseudomonas koreensis</name>
    <dbReference type="NCBI Taxonomy" id="198620"/>
    <lineage>
        <taxon>Bacteria</taxon>
        <taxon>Pseudomonadati</taxon>
        <taxon>Pseudomonadota</taxon>
        <taxon>Gammaproteobacteria</taxon>
        <taxon>Pseudomonadales</taxon>
        <taxon>Pseudomonadaceae</taxon>
        <taxon>Pseudomonas</taxon>
    </lineage>
</organism>
<dbReference type="Proteomes" id="UP000078142">
    <property type="component" value="Chromosome"/>
</dbReference>
<dbReference type="GeneID" id="93489113"/>
<evidence type="ECO:0000313" key="1">
    <source>
        <dbReference type="EMBL" id="ANH98102.1"/>
    </source>
</evidence>
<reference evidence="1 2" key="1">
    <citation type="submission" date="2016-05" db="EMBL/GenBank/DDBJ databases">
        <authorList>
            <person name="Wang S."/>
            <person name="Zhu B."/>
        </authorList>
    </citation>
    <scope>NUCLEOTIDE SEQUENCE [LARGE SCALE GENOMIC DNA]</scope>
    <source>
        <strain evidence="1 2">CRS05-R5</strain>
    </source>
</reference>
<dbReference type="RefSeq" id="WP_064587378.1">
    <property type="nucleotide sequence ID" value="NZ_CP015852.1"/>
</dbReference>